<sequence length="112" mass="13063">MGQALDESHIQSTTQIRMGMEYLFMQKNAGYAIPFRMGGYYDPVPWEFDSQDYWGVTVGSGIELLTYQQLTLDVAYEYRWGEKPVIKHPMVFHYSEKDTSQQVFVALTVYLE</sequence>
<organism evidence="1 2">
    <name type="scientific">Candidatus Magnetoglobus multicellularis str. Araruama</name>
    <dbReference type="NCBI Taxonomy" id="890399"/>
    <lineage>
        <taxon>Bacteria</taxon>
        <taxon>Pseudomonadati</taxon>
        <taxon>Thermodesulfobacteriota</taxon>
        <taxon>Desulfobacteria</taxon>
        <taxon>Desulfobacterales</taxon>
        <taxon>Desulfobacteraceae</taxon>
        <taxon>Candidatus Magnetoglobus</taxon>
    </lineage>
</organism>
<comment type="caution">
    <text evidence="1">The sequence shown here is derived from an EMBL/GenBank/DDBJ whole genome shotgun (WGS) entry which is preliminary data.</text>
</comment>
<dbReference type="Gene3D" id="2.40.160.60">
    <property type="entry name" value="Outer membrane protein transport protein (OMPP1/FadL/TodX)"/>
    <property type="match status" value="1"/>
</dbReference>
<proteinExistence type="predicted"/>
<evidence type="ECO:0000313" key="2">
    <source>
        <dbReference type="Proteomes" id="UP000189670"/>
    </source>
</evidence>
<accession>A0A1V1NQC2</accession>
<dbReference type="Proteomes" id="UP000189670">
    <property type="component" value="Unassembled WGS sequence"/>
</dbReference>
<evidence type="ECO:0000313" key="1">
    <source>
        <dbReference type="EMBL" id="ETR64779.1"/>
    </source>
</evidence>
<reference evidence="2" key="1">
    <citation type="submission" date="2012-11" db="EMBL/GenBank/DDBJ databases">
        <authorList>
            <person name="Lucero-Rivera Y.E."/>
            <person name="Tovar-Ramirez D."/>
        </authorList>
    </citation>
    <scope>NUCLEOTIDE SEQUENCE [LARGE SCALE GENOMIC DNA]</scope>
    <source>
        <strain evidence="2">Araruama</strain>
    </source>
</reference>
<evidence type="ECO:0008006" key="3">
    <source>
        <dbReference type="Google" id="ProtNLM"/>
    </source>
</evidence>
<protein>
    <recommendedName>
        <fullName evidence="3">Outer membrane protein beta-barrel domain-containing protein</fullName>
    </recommendedName>
</protein>
<gene>
    <name evidence="1" type="ORF">OMM_15358</name>
</gene>
<name>A0A1V1NQC2_9BACT</name>
<dbReference type="EMBL" id="ATBP01003657">
    <property type="protein sequence ID" value="ETR64779.1"/>
    <property type="molecule type" value="Genomic_DNA"/>
</dbReference>
<dbReference type="AlphaFoldDB" id="A0A1V1NQC2"/>